<keyword evidence="2" id="KW-1185">Reference proteome</keyword>
<dbReference type="RefSeq" id="XP_009256474.1">
    <property type="nucleotide sequence ID" value="XM_009258199.1"/>
</dbReference>
<organism evidence="1 2">
    <name type="scientific">Fusarium pseudograminearum (strain CS3096)</name>
    <name type="common">Wheat and barley crown-rot fungus</name>
    <dbReference type="NCBI Taxonomy" id="1028729"/>
    <lineage>
        <taxon>Eukaryota</taxon>
        <taxon>Fungi</taxon>
        <taxon>Dikarya</taxon>
        <taxon>Ascomycota</taxon>
        <taxon>Pezizomycotina</taxon>
        <taxon>Sordariomycetes</taxon>
        <taxon>Hypocreomycetidae</taxon>
        <taxon>Hypocreales</taxon>
        <taxon>Nectriaceae</taxon>
        <taxon>Fusarium</taxon>
    </lineage>
</organism>
<proteinExistence type="predicted"/>
<dbReference type="GeneID" id="20363699"/>
<dbReference type="AlphaFoldDB" id="K3UQU9"/>
<dbReference type="HOGENOM" id="CLU_2671193_0_0_1"/>
<accession>K3UQU9</accession>
<evidence type="ECO:0000313" key="1">
    <source>
        <dbReference type="EMBL" id="EKJ74746.1"/>
    </source>
</evidence>
<sequence>MPLESESVYQFSYYSYQMILTEGVVAEECYLSVDRFNVGWVNLMFKVGTAYIGYQACVGGESTVQIQRYTFSIDV</sequence>
<dbReference type="KEGG" id="fpu:FPSE_05081"/>
<name>K3UQU9_FUSPC</name>
<reference evidence="1 2" key="1">
    <citation type="journal article" date="2012" name="PLoS Pathog.">
        <title>Comparative pathogenomics reveals horizontally acquired novel virulence genes in fungi infecting cereal hosts.</title>
        <authorList>
            <person name="Gardiner D.M."/>
            <person name="McDonald M.C."/>
            <person name="Covarelli L."/>
            <person name="Solomon P.S."/>
            <person name="Rusu A.G."/>
            <person name="Marshall M."/>
            <person name="Kazan K."/>
            <person name="Chakraborty S."/>
            <person name="McDonald B.A."/>
            <person name="Manners J.M."/>
        </authorList>
    </citation>
    <scope>NUCLEOTIDE SEQUENCE [LARGE SCALE GENOMIC DNA]</scope>
    <source>
        <strain evidence="1 2">CS3096</strain>
    </source>
</reference>
<dbReference type="EMBL" id="AFNW01000105">
    <property type="protein sequence ID" value="EKJ74746.1"/>
    <property type="molecule type" value="Genomic_DNA"/>
</dbReference>
<gene>
    <name evidence="1" type="ORF">FPSE_05081</name>
</gene>
<protein>
    <submittedName>
        <fullName evidence="1">Uncharacterized protein</fullName>
    </submittedName>
</protein>
<dbReference type="Proteomes" id="UP000007978">
    <property type="component" value="Chromosome 4"/>
</dbReference>
<evidence type="ECO:0000313" key="2">
    <source>
        <dbReference type="Proteomes" id="UP000007978"/>
    </source>
</evidence>
<comment type="caution">
    <text evidence="1">The sequence shown here is derived from an EMBL/GenBank/DDBJ whole genome shotgun (WGS) entry which is preliminary data.</text>
</comment>